<reference evidence="1 2" key="1">
    <citation type="submission" date="2021-06" db="EMBL/GenBank/DDBJ databases">
        <title>Caerostris extrusa draft genome.</title>
        <authorList>
            <person name="Kono N."/>
            <person name="Arakawa K."/>
        </authorList>
    </citation>
    <scope>NUCLEOTIDE SEQUENCE [LARGE SCALE GENOMIC DNA]</scope>
</reference>
<accession>A0AAV4T080</accession>
<sequence>MQLKGESLEARNTIICKRKTVADKRIYKKLSGHIPLHPKIPFKTPFVRSFDLKTAIPFFPDIADTGCLDLMCFTARMEYT</sequence>
<protein>
    <submittedName>
        <fullName evidence="1">Uncharacterized protein</fullName>
    </submittedName>
</protein>
<organism evidence="1 2">
    <name type="scientific">Caerostris extrusa</name>
    <name type="common">Bark spider</name>
    <name type="synonym">Caerostris bankana</name>
    <dbReference type="NCBI Taxonomy" id="172846"/>
    <lineage>
        <taxon>Eukaryota</taxon>
        <taxon>Metazoa</taxon>
        <taxon>Ecdysozoa</taxon>
        <taxon>Arthropoda</taxon>
        <taxon>Chelicerata</taxon>
        <taxon>Arachnida</taxon>
        <taxon>Araneae</taxon>
        <taxon>Araneomorphae</taxon>
        <taxon>Entelegynae</taxon>
        <taxon>Araneoidea</taxon>
        <taxon>Araneidae</taxon>
        <taxon>Caerostris</taxon>
    </lineage>
</organism>
<gene>
    <name evidence="1" type="ORF">CEXT_39001</name>
</gene>
<dbReference type="AlphaFoldDB" id="A0AAV4T080"/>
<evidence type="ECO:0000313" key="1">
    <source>
        <dbReference type="EMBL" id="GIY38694.1"/>
    </source>
</evidence>
<dbReference type="EMBL" id="BPLR01010346">
    <property type="protein sequence ID" value="GIY38694.1"/>
    <property type="molecule type" value="Genomic_DNA"/>
</dbReference>
<dbReference type="Proteomes" id="UP001054945">
    <property type="component" value="Unassembled WGS sequence"/>
</dbReference>
<name>A0AAV4T080_CAEEX</name>
<evidence type="ECO:0000313" key="2">
    <source>
        <dbReference type="Proteomes" id="UP001054945"/>
    </source>
</evidence>
<proteinExistence type="predicted"/>
<comment type="caution">
    <text evidence="1">The sequence shown here is derived from an EMBL/GenBank/DDBJ whole genome shotgun (WGS) entry which is preliminary data.</text>
</comment>
<keyword evidence="2" id="KW-1185">Reference proteome</keyword>